<proteinExistence type="predicted"/>
<accession>A0A8J3LJX1</accession>
<comment type="caution">
    <text evidence="3">The sequence shown here is derived from an EMBL/GenBank/DDBJ whole genome shotgun (WGS) entry which is preliminary data.</text>
</comment>
<protein>
    <submittedName>
        <fullName evidence="3">Uncharacterized protein</fullName>
    </submittedName>
</protein>
<organism evidence="3 4">
    <name type="scientific">Planosporangium flavigriseum</name>
    <dbReference type="NCBI Taxonomy" id="373681"/>
    <lineage>
        <taxon>Bacteria</taxon>
        <taxon>Bacillati</taxon>
        <taxon>Actinomycetota</taxon>
        <taxon>Actinomycetes</taxon>
        <taxon>Micromonosporales</taxon>
        <taxon>Micromonosporaceae</taxon>
        <taxon>Planosporangium</taxon>
    </lineage>
</organism>
<sequence length="221" mass="22929">MGSEQPSIIENGGGERVPVTVVRGAGLGCALAGFGLLVAAQLLPWLSATTSPLQQDFPTSTGGRLERSLVELPLPTEIFNLGWLMVLGAVATALAVRGAARRVVVAAGLGLVGGELALLIGMTRTIKRSGLFRGTFPQTALASHLETGVYCAYAALVMFALALLLAGGVPLWLRRRATPATEAEPVGPADLTVTAAPTTDPALWARDPHTDIEVGGRQSER</sequence>
<feature type="transmembrane region" description="Helical" evidence="2">
    <location>
        <begin position="103"/>
        <end position="122"/>
    </location>
</feature>
<name>A0A8J3LJX1_9ACTN</name>
<keyword evidence="2" id="KW-0472">Membrane</keyword>
<dbReference type="Proteomes" id="UP000653674">
    <property type="component" value="Unassembled WGS sequence"/>
</dbReference>
<dbReference type="EMBL" id="BONU01000002">
    <property type="protein sequence ID" value="GIG71915.1"/>
    <property type="molecule type" value="Genomic_DNA"/>
</dbReference>
<keyword evidence="4" id="KW-1185">Reference proteome</keyword>
<keyword evidence="2" id="KW-1133">Transmembrane helix</keyword>
<feature type="transmembrane region" description="Helical" evidence="2">
    <location>
        <begin position="152"/>
        <end position="173"/>
    </location>
</feature>
<evidence type="ECO:0000313" key="4">
    <source>
        <dbReference type="Proteomes" id="UP000653674"/>
    </source>
</evidence>
<feature type="transmembrane region" description="Helical" evidence="2">
    <location>
        <begin position="21"/>
        <end position="43"/>
    </location>
</feature>
<reference evidence="3" key="1">
    <citation type="submission" date="2021-01" db="EMBL/GenBank/DDBJ databases">
        <title>Whole genome shotgun sequence of Planosporangium flavigriseum NBRC 105377.</title>
        <authorList>
            <person name="Komaki H."/>
            <person name="Tamura T."/>
        </authorList>
    </citation>
    <scope>NUCLEOTIDE SEQUENCE</scope>
    <source>
        <strain evidence="3">NBRC 105377</strain>
    </source>
</reference>
<feature type="region of interest" description="Disordered" evidence="1">
    <location>
        <begin position="183"/>
        <end position="221"/>
    </location>
</feature>
<gene>
    <name evidence="3" type="ORF">Pfl04_03190</name>
</gene>
<dbReference type="RefSeq" id="WP_168075008.1">
    <property type="nucleotide sequence ID" value="NZ_JAATVW010000004.1"/>
</dbReference>
<dbReference type="AlphaFoldDB" id="A0A8J3LJX1"/>
<evidence type="ECO:0000313" key="3">
    <source>
        <dbReference type="EMBL" id="GIG71915.1"/>
    </source>
</evidence>
<feature type="compositionally biased region" description="Basic and acidic residues" evidence="1">
    <location>
        <begin position="206"/>
        <end position="221"/>
    </location>
</feature>
<evidence type="ECO:0000256" key="2">
    <source>
        <dbReference type="SAM" id="Phobius"/>
    </source>
</evidence>
<evidence type="ECO:0000256" key="1">
    <source>
        <dbReference type="SAM" id="MobiDB-lite"/>
    </source>
</evidence>
<feature type="transmembrane region" description="Helical" evidence="2">
    <location>
        <begin position="78"/>
        <end position="96"/>
    </location>
</feature>
<keyword evidence="2" id="KW-0812">Transmembrane</keyword>